<protein>
    <submittedName>
        <fullName evidence="1">Uncharacterized protein</fullName>
    </submittedName>
</protein>
<sequence length="19" mass="2091">MIQILDAEESTSELQKKGA</sequence>
<organism evidence="1 2">
    <name type="scientific">Bacillus wiedmannii</name>
    <dbReference type="NCBI Taxonomy" id="1890302"/>
    <lineage>
        <taxon>Bacteria</taxon>
        <taxon>Bacillati</taxon>
        <taxon>Bacillota</taxon>
        <taxon>Bacilli</taxon>
        <taxon>Bacillales</taxon>
        <taxon>Bacillaceae</taxon>
        <taxon>Bacillus</taxon>
        <taxon>Bacillus cereus group</taxon>
    </lineage>
</organism>
<gene>
    <name evidence="1" type="ORF">BC05F1_02552</name>
</gene>
<reference evidence="2" key="1">
    <citation type="submission" date="2016-08" db="EMBL/GenBank/DDBJ databases">
        <authorList>
            <person name="Loux V."/>
            <person name="Rue O."/>
        </authorList>
    </citation>
    <scope>NUCLEOTIDE SEQUENCE [LARGE SCALE GENOMIC DNA]</scope>
    <source>
        <strain evidence="2">INRA Bc05-F1</strain>
    </source>
</reference>
<accession>A0A1C6WZM7</accession>
<evidence type="ECO:0000313" key="1">
    <source>
        <dbReference type="EMBL" id="SCC28910.1"/>
    </source>
</evidence>
<proteinExistence type="predicted"/>
<dbReference type="EMBL" id="FMBE01000013">
    <property type="protein sequence ID" value="SCC28910.1"/>
    <property type="molecule type" value="Genomic_DNA"/>
</dbReference>
<dbReference type="Proteomes" id="UP000196052">
    <property type="component" value="Unassembled WGS sequence"/>
</dbReference>
<evidence type="ECO:0000313" key="2">
    <source>
        <dbReference type="Proteomes" id="UP000196052"/>
    </source>
</evidence>
<name>A0A1C6WZM7_9BACI</name>
<dbReference type="AlphaFoldDB" id="A0A1C6WZM7"/>